<keyword evidence="1" id="KW-1133">Transmembrane helix</keyword>
<protein>
    <submittedName>
        <fullName evidence="2">Uncharacterized protein</fullName>
    </submittedName>
</protein>
<dbReference type="AlphaFoldDB" id="A0AAD7NZP4"/>
<keyword evidence="1" id="KW-0812">Transmembrane</keyword>
<evidence type="ECO:0000256" key="1">
    <source>
        <dbReference type="SAM" id="Phobius"/>
    </source>
</evidence>
<evidence type="ECO:0000313" key="3">
    <source>
        <dbReference type="Proteomes" id="UP001215280"/>
    </source>
</evidence>
<gene>
    <name evidence="2" type="ORF">DFH07DRAFT_949419</name>
</gene>
<accession>A0AAD7NZP4</accession>
<dbReference type="EMBL" id="JARJLG010000004">
    <property type="protein sequence ID" value="KAJ7781722.1"/>
    <property type="molecule type" value="Genomic_DNA"/>
</dbReference>
<keyword evidence="1" id="KW-0472">Membrane</keyword>
<dbReference type="Proteomes" id="UP001215280">
    <property type="component" value="Unassembled WGS sequence"/>
</dbReference>
<reference evidence="2" key="1">
    <citation type="submission" date="2023-03" db="EMBL/GenBank/DDBJ databases">
        <title>Massive genome expansion in bonnet fungi (Mycena s.s.) driven by repeated elements and novel gene families across ecological guilds.</title>
        <authorList>
            <consortium name="Lawrence Berkeley National Laboratory"/>
            <person name="Harder C.B."/>
            <person name="Miyauchi S."/>
            <person name="Viragh M."/>
            <person name="Kuo A."/>
            <person name="Thoen E."/>
            <person name="Andreopoulos B."/>
            <person name="Lu D."/>
            <person name="Skrede I."/>
            <person name="Drula E."/>
            <person name="Henrissat B."/>
            <person name="Morin E."/>
            <person name="Kohler A."/>
            <person name="Barry K."/>
            <person name="LaButti K."/>
            <person name="Morin E."/>
            <person name="Salamov A."/>
            <person name="Lipzen A."/>
            <person name="Mereny Z."/>
            <person name="Hegedus B."/>
            <person name="Baldrian P."/>
            <person name="Stursova M."/>
            <person name="Weitz H."/>
            <person name="Taylor A."/>
            <person name="Grigoriev I.V."/>
            <person name="Nagy L.G."/>
            <person name="Martin F."/>
            <person name="Kauserud H."/>
        </authorList>
    </citation>
    <scope>NUCLEOTIDE SEQUENCE</scope>
    <source>
        <strain evidence="2">CBHHK188m</strain>
    </source>
</reference>
<proteinExistence type="predicted"/>
<comment type="caution">
    <text evidence="2">The sequence shown here is derived from an EMBL/GenBank/DDBJ whole genome shotgun (WGS) entry which is preliminary data.</text>
</comment>
<keyword evidence="3" id="KW-1185">Reference proteome</keyword>
<evidence type="ECO:0000313" key="2">
    <source>
        <dbReference type="EMBL" id="KAJ7781722.1"/>
    </source>
</evidence>
<name>A0AAD7NZP4_9AGAR</name>
<feature type="transmembrane region" description="Helical" evidence="1">
    <location>
        <begin position="171"/>
        <end position="191"/>
    </location>
</feature>
<sequence length="224" mass="24502">MPMHASSSAHPSLLPADFERAHQLQGSIAASAITLNLMCLHFHAVHPPGHDQVNVLPINRHLLTSPLTRWTEIPIPVPDFMPTTLQYITIDRNRMACDRESPRVLWHAVSANPVATAAEPCHGSSSTPSSAMRRWGWNLTAVKSAPASSNGLDHRRPTTLMVAQLQTCPKVYIAASILLVVLIGSVIPMYSLAPRWFVNSDSLIQPLFLAVFVVDLSPLTAPIF</sequence>
<organism evidence="2 3">
    <name type="scientific">Mycena maculata</name>
    <dbReference type="NCBI Taxonomy" id="230809"/>
    <lineage>
        <taxon>Eukaryota</taxon>
        <taxon>Fungi</taxon>
        <taxon>Dikarya</taxon>
        <taxon>Basidiomycota</taxon>
        <taxon>Agaricomycotina</taxon>
        <taxon>Agaricomycetes</taxon>
        <taxon>Agaricomycetidae</taxon>
        <taxon>Agaricales</taxon>
        <taxon>Marasmiineae</taxon>
        <taxon>Mycenaceae</taxon>
        <taxon>Mycena</taxon>
    </lineage>
</organism>